<protein>
    <submittedName>
        <fullName evidence="3">Nitrogenase molybdenum-iron protein, alpha and beta chains</fullName>
    </submittedName>
</protein>
<gene>
    <name evidence="3" type="ORF">SAMN04488502_10759</name>
</gene>
<dbReference type="OrthoDB" id="9767044at2"/>
<dbReference type="Gene3D" id="3.40.50.12380">
    <property type="entry name" value="Nitrogenase MoFe cofactor biosynthesis protein NifE, C-terminal"/>
    <property type="match status" value="1"/>
</dbReference>
<dbReference type="AlphaFoldDB" id="A0A1G9VXJ0"/>
<dbReference type="STRING" id="146817.SAMN04488502_10759"/>
<dbReference type="PANTHER" id="PTHR42956">
    <property type="entry name" value="NITROGENASE IRON-MOLYBDENUM COFACTOR BIOSYNTHESIS PROTEIN NIFE"/>
    <property type="match status" value="1"/>
</dbReference>
<keyword evidence="1" id="KW-0175">Coiled coil</keyword>
<dbReference type="RefSeq" id="WP_092074065.1">
    <property type="nucleotide sequence ID" value="NZ_FNHB01000007.1"/>
</dbReference>
<proteinExistence type="predicted"/>
<sequence length="487" mass="55146">MTRDVKCGAISQYYGTLKEFNNKVNPNECKRDAKKNNKHKAVCDLSSCPIDGAYLTLSKIGSLVILFHSPPGCCMSLWILWGGAYSLKSIAGSSKTADCITLCTNMDEHDVIYGGTNKLRRAVRDIKARFNPEHVAILSSCCPGIIGDDIGEVVQEAREQLNLNVGWLDTSGFKSWYWPIGYDLAHDYIIEHIMEQPDEIEEYTINIIPYGNAASVDEKECARLLTELGLKVQLPMSVPHTSIANVKRAPYAKANTMLCLTYGWNFCKKMNEKFGTEYSEESHPISIYFTKRWLKSIGGIFKKDKEVEVLIEKELDEIKIELAFLKEKLRDKTIAITAGHDKAPSLLAMALELGLRVCYIGLITYDDLVREKIRDVTEMFDYDVELYVFPQTYEEIPLVKKHDPDVYIGPAGLTPKNALMQLSAVSTHFNDFIGPYFGFKGLINFGKEILRATSDPVPRYAPLDFLITGRERVCGEEWFKNYMKREV</sequence>
<dbReference type="InterPro" id="IPR049939">
    <property type="entry name" value="NifE-like"/>
</dbReference>
<keyword evidence="4" id="KW-1185">Reference proteome</keyword>
<name>A0A1G9VXJ0_9FIRM</name>
<evidence type="ECO:0000313" key="4">
    <source>
        <dbReference type="Proteomes" id="UP000214880"/>
    </source>
</evidence>
<organism evidence="3 4">
    <name type="scientific">Dendrosporobacter quercicolus</name>
    <dbReference type="NCBI Taxonomy" id="146817"/>
    <lineage>
        <taxon>Bacteria</taxon>
        <taxon>Bacillati</taxon>
        <taxon>Bacillota</taxon>
        <taxon>Negativicutes</taxon>
        <taxon>Selenomonadales</taxon>
        <taxon>Sporomusaceae</taxon>
        <taxon>Dendrosporobacter</taxon>
    </lineage>
</organism>
<feature type="domain" description="Nitrogenase/oxidoreductase component 1" evidence="2">
    <location>
        <begin position="48"/>
        <end position="452"/>
    </location>
</feature>
<evidence type="ECO:0000256" key="1">
    <source>
        <dbReference type="SAM" id="Coils"/>
    </source>
</evidence>
<reference evidence="3 4" key="1">
    <citation type="submission" date="2016-10" db="EMBL/GenBank/DDBJ databases">
        <authorList>
            <person name="de Groot N.N."/>
        </authorList>
    </citation>
    <scope>NUCLEOTIDE SEQUENCE [LARGE SCALE GENOMIC DNA]</scope>
    <source>
        <strain evidence="3 4">DSM 1736</strain>
    </source>
</reference>
<feature type="coiled-coil region" evidence="1">
    <location>
        <begin position="308"/>
        <end position="335"/>
    </location>
</feature>
<dbReference type="SUPFAM" id="SSF53807">
    <property type="entry name" value="Helical backbone' metal receptor"/>
    <property type="match status" value="1"/>
</dbReference>
<dbReference type="GO" id="GO:0016491">
    <property type="term" value="F:oxidoreductase activity"/>
    <property type="evidence" value="ECO:0007669"/>
    <property type="project" value="InterPro"/>
</dbReference>
<dbReference type="Gene3D" id="3.40.50.1980">
    <property type="entry name" value="Nitrogenase molybdenum iron protein domain"/>
    <property type="match status" value="1"/>
</dbReference>
<dbReference type="PANTHER" id="PTHR42956:SF1">
    <property type="entry name" value="NITROGENASE IRON-MOLYBDENUM COFACTOR BIOSYNTHESIS PROTEIN NIFE"/>
    <property type="match status" value="1"/>
</dbReference>
<accession>A0A1G9VXJ0</accession>
<evidence type="ECO:0000259" key="2">
    <source>
        <dbReference type="Pfam" id="PF00148"/>
    </source>
</evidence>
<evidence type="ECO:0000313" key="3">
    <source>
        <dbReference type="EMBL" id="SDM76565.1"/>
    </source>
</evidence>
<dbReference type="InterPro" id="IPR000510">
    <property type="entry name" value="Nase/OxRdtase_comp1"/>
</dbReference>
<dbReference type="EMBL" id="FNHB01000007">
    <property type="protein sequence ID" value="SDM76565.1"/>
    <property type="molecule type" value="Genomic_DNA"/>
</dbReference>
<dbReference type="Pfam" id="PF00148">
    <property type="entry name" value="Oxidored_nitro"/>
    <property type="match status" value="1"/>
</dbReference>
<dbReference type="Proteomes" id="UP000214880">
    <property type="component" value="Unassembled WGS sequence"/>
</dbReference>